<comment type="caution">
    <text evidence="2">The sequence shown here is derived from an EMBL/GenBank/DDBJ whole genome shotgun (WGS) entry which is preliminary data.</text>
</comment>
<sequence length="155" mass="16966">MVPRLYNAKSTNEDHGNLSLHAPRGDALGMESGEDELVGSARSIAAWLISAQPALELSTKHLGRDNILHTTAIVVFLVFSFIVQEGALTLGNPNLRAVTCNSKSLQVGWLPWAVCRGRTRLNGWHGRFGKVPLQFESTNFSIFVASFKMTKECIG</sequence>
<feature type="region of interest" description="Disordered" evidence="1">
    <location>
        <begin position="1"/>
        <end position="22"/>
    </location>
</feature>
<evidence type="ECO:0000313" key="3">
    <source>
        <dbReference type="Proteomes" id="UP000886520"/>
    </source>
</evidence>
<dbReference type="AlphaFoldDB" id="A0A9D4UB91"/>
<name>A0A9D4UB91_ADICA</name>
<proteinExistence type="predicted"/>
<keyword evidence="3" id="KW-1185">Reference proteome</keyword>
<dbReference type="Proteomes" id="UP000886520">
    <property type="component" value="Chromosome 20"/>
</dbReference>
<dbReference type="EMBL" id="JABFUD020000020">
    <property type="protein sequence ID" value="KAI5064353.1"/>
    <property type="molecule type" value="Genomic_DNA"/>
</dbReference>
<evidence type="ECO:0000256" key="1">
    <source>
        <dbReference type="SAM" id="MobiDB-lite"/>
    </source>
</evidence>
<evidence type="ECO:0000313" key="2">
    <source>
        <dbReference type="EMBL" id="KAI5064353.1"/>
    </source>
</evidence>
<protein>
    <submittedName>
        <fullName evidence="2">Uncharacterized protein</fullName>
    </submittedName>
</protein>
<reference evidence="2" key="1">
    <citation type="submission" date="2021-01" db="EMBL/GenBank/DDBJ databases">
        <title>Adiantum capillus-veneris genome.</title>
        <authorList>
            <person name="Fang Y."/>
            <person name="Liao Q."/>
        </authorList>
    </citation>
    <scope>NUCLEOTIDE SEQUENCE</scope>
    <source>
        <strain evidence="2">H3</strain>
        <tissue evidence="2">Leaf</tissue>
    </source>
</reference>
<accession>A0A9D4UB91</accession>
<organism evidence="2 3">
    <name type="scientific">Adiantum capillus-veneris</name>
    <name type="common">Maidenhair fern</name>
    <dbReference type="NCBI Taxonomy" id="13818"/>
    <lineage>
        <taxon>Eukaryota</taxon>
        <taxon>Viridiplantae</taxon>
        <taxon>Streptophyta</taxon>
        <taxon>Embryophyta</taxon>
        <taxon>Tracheophyta</taxon>
        <taxon>Polypodiopsida</taxon>
        <taxon>Polypodiidae</taxon>
        <taxon>Polypodiales</taxon>
        <taxon>Pteridineae</taxon>
        <taxon>Pteridaceae</taxon>
        <taxon>Vittarioideae</taxon>
        <taxon>Adiantum</taxon>
    </lineage>
</organism>
<gene>
    <name evidence="2" type="ORF">GOP47_0021023</name>
</gene>